<keyword evidence="9 17" id="KW-0812">Transmembrane</keyword>
<dbReference type="GO" id="GO:0004576">
    <property type="term" value="F:oligosaccharyl transferase activity"/>
    <property type="evidence" value="ECO:0007669"/>
    <property type="project" value="InterPro"/>
</dbReference>
<reference evidence="18 19" key="1">
    <citation type="submission" date="2019-08" db="EMBL/GenBank/DDBJ databases">
        <authorList>
            <person name="Vazquez-Campos X."/>
        </authorList>
    </citation>
    <scope>NUCLEOTIDE SEQUENCE [LARGE SCALE GENOMIC DNA]</scope>
    <source>
        <strain evidence="18">LFW-283_2</strain>
    </source>
</reference>
<keyword evidence="10" id="KW-0479">Metal-binding</keyword>
<evidence type="ECO:0000256" key="10">
    <source>
        <dbReference type="ARBA" id="ARBA00022723"/>
    </source>
</evidence>
<feature type="transmembrane region" description="Helical" evidence="17">
    <location>
        <begin position="42"/>
        <end position="63"/>
    </location>
</feature>
<keyword evidence="7" id="KW-0328">Glycosyltransferase</keyword>
<evidence type="ECO:0000256" key="5">
    <source>
        <dbReference type="ARBA" id="ARBA00010810"/>
    </source>
</evidence>
<comment type="caution">
    <text evidence="18">The sequence shown here is derived from an EMBL/GenBank/DDBJ whole genome shotgun (WGS) entry which is preliminary data.</text>
</comment>
<dbReference type="GO" id="GO:0046872">
    <property type="term" value="F:metal ion binding"/>
    <property type="evidence" value="ECO:0007669"/>
    <property type="project" value="UniProtKB-KW"/>
</dbReference>
<evidence type="ECO:0000256" key="2">
    <source>
        <dbReference type="ARBA" id="ARBA00001946"/>
    </source>
</evidence>
<feature type="transmembrane region" description="Helical" evidence="17">
    <location>
        <begin position="364"/>
        <end position="386"/>
    </location>
</feature>
<keyword evidence="12 17" id="KW-1133">Transmembrane helix</keyword>
<evidence type="ECO:0000256" key="7">
    <source>
        <dbReference type="ARBA" id="ARBA00022676"/>
    </source>
</evidence>
<evidence type="ECO:0000256" key="17">
    <source>
        <dbReference type="SAM" id="Phobius"/>
    </source>
</evidence>
<dbReference type="PANTHER" id="PTHR13872:SF1">
    <property type="entry name" value="DOLICHYL-DIPHOSPHOOLIGOSACCHARIDE--PROTEIN GLYCOSYLTRANSFERASE SUBUNIT STT3B"/>
    <property type="match status" value="1"/>
</dbReference>
<evidence type="ECO:0000313" key="18">
    <source>
        <dbReference type="EMBL" id="VVC04305.1"/>
    </source>
</evidence>
<keyword evidence="14" id="KW-0464">Manganese</keyword>
<evidence type="ECO:0000256" key="4">
    <source>
        <dbReference type="ARBA" id="ARBA00004922"/>
    </source>
</evidence>
<feature type="transmembrane region" description="Helical" evidence="17">
    <location>
        <begin position="12"/>
        <end position="30"/>
    </location>
</feature>
<evidence type="ECO:0000256" key="12">
    <source>
        <dbReference type="ARBA" id="ARBA00022989"/>
    </source>
</evidence>
<comment type="cofactor">
    <cofactor evidence="1">
        <name>Mn(2+)</name>
        <dbReference type="ChEBI" id="CHEBI:29035"/>
    </cofactor>
</comment>
<gene>
    <name evidence="18" type="ORF">LFW2832_00866</name>
</gene>
<dbReference type="Gene3D" id="3.40.50.12610">
    <property type="match status" value="1"/>
</dbReference>
<accession>A0A5E4LQD8</accession>
<feature type="transmembrane region" description="Helical" evidence="17">
    <location>
        <begin position="519"/>
        <end position="538"/>
    </location>
</feature>
<evidence type="ECO:0000256" key="6">
    <source>
        <dbReference type="ARBA" id="ARBA00012602"/>
    </source>
</evidence>
<feature type="transmembrane region" description="Helical" evidence="17">
    <location>
        <begin position="567"/>
        <end position="585"/>
    </location>
</feature>
<keyword evidence="8" id="KW-0808">Transferase</keyword>
<dbReference type="PANTHER" id="PTHR13872">
    <property type="entry name" value="DOLICHYL-DIPHOSPHOOLIGOSACCHARIDE--PROTEIN GLYCOSYLTRANSFERASE SUBUNIT"/>
    <property type="match status" value="1"/>
</dbReference>
<proteinExistence type="inferred from homology"/>
<comment type="similarity">
    <text evidence="5">Belongs to the STT3 family.</text>
</comment>
<comment type="cofactor">
    <cofactor evidence="2">
        <name>Mg(2+)</name>
        <dbReference type="ChEBI" id="CHEBI:18420"/>
    </cofactor>
</comment>
<evidence type="ECO:0000256" key="15">
    <source>
        <dbReference type="ARBA" id="ARBA00030679"/>
    </source>
</evidence>
<comment type="catalytic activity">
    <reaction evidence="16">
        <text>an archaeal dolichyl phosphooligosaccharide + [protein]-L-asparagine = an archaeal dolichyl phosphate + a glycoprotein with the oligosaccharide chain attached by N-beta-D-glycosyl linkage to a protein L-asparagine.</text>
        <dbReference type="EC" id="2.4.99.21"/>
    </reaction>
</comment>
<dbReference type="GO" id="GO:0012505">
    <property type="term" value="C:endomembrane system"/>
    <property type="evidence" value="ECO:0007669"/>
    <property type="project" value="UniProtKB-SubCell"/>
</dbReference>
<sequence length="1017" mass="113627">MFLSFDLLVFLGWLFVSSFLPGAILSFSIFRKDEFNFIEKLFIGFALGFVLLPLIPFLLYLFLGIKYSYTIALFAVGLLYLMAFAFFVKNKVYENITFPDLTILKPEKGNLFEVSTEHLISIALLVILVITYLVRIGSYGPIFMELDPYYYTYMSTQLLTVGENPFNDTTAWYPEVTVSHRDIPAISYLESTWYTLYTGGGAYDNMLLSVIASMYPPIAAVLAVFFIYLLVSAVTKREFGLITAGLATFIPIFIYKLASGEQEVQPYAFFALFFFYAMYVISLRRKEIIFPILASLAWIALGLGSSSQVLALVGVLLFTIAQSILFFLRDDDHEGLKHLLTVNGIIFVLGVFIGSAIVKSLFEVGTISLSNALTFAIPILFSGVLYLVKQKLPKEQQIVALGAILILGLVVYVSPFGEHIKEVGRATFQIAQYNAPLDRTIAEQGVAPTAFGGQIGFIAQEYSFPKTLDSIPNFFNALAFLILIPFSLISNLVLYLFVSAVNLTLNTGISYNDKDVSLLLFWFFLYLLSIVYALFRFIKKEDDGLFLFFLAIILPPFVVGLLKAKYTIYAAVLFAIAIGVTLGQVGKVFEDPKHHGVVKKFPQSFVLIIGALFVILQFAHMGLAPSLLWGSLQTTFQNNPDALAAKFSVLCSVTNDGDVCAAAKDPMGYASQGTNFQYDQKLCMLSMFSNPTYLQSPSTAPFWEPQATYLRCTRLSDYWINSMEWIKNNTEPGARIVSWWYYGHWINFFGERNAVVRNEHASHKMIGDVAHGYLDATPQQLKDWMIAHDSKYALFDVELISGGNSLGGKYGALNYLSCARDNETTVLKQPGESVCEAEHLWETIFVSQIPCTISSLTNKTGLTAYKLKVGDITLPYYPSDCMQPANSQIADQCRMVYQVVPTYCVGETTLVNGQKTPTTFYLNETYPNGDLKLNKAQLALPAQLPTIHLGTVTQATLIYTNDPIWLDNGVVKSGYEDRKGKFYDSNLYHAMFLGNIPGFKLVYTSPDGAVRIFKIEE</sequence>
<evidence type="ECO:0000256" key="11">
    <source>
        <dbReference type="ARBA" id="ARBA00022842"/>
    </source>
</evidence>
<keyword evidence="13 17" id="KW-0472">Membrane</keyword>
<evidence type="ECO:0000256" key="16">
    <source>
        <dbReference type="ARBA" id="ARBA00034066"/>
    </source>
</evidence>
<dbReference type="InterPro" id="IPR003674">
    <property type="entry name" value="Oligo_trans_STT3"/>
</dbReference>
<evidence type="ECO:0000256" key="3">
    <source>
        <dbReference type="ARBA" id="ARBA00004127"/>
    </source>
</evidence>
<dbReference type="Proteomes" id="UP000789941">
    <property type="component" value="Unassembled WGS sequence"/>
</dbReference>
<feature type="transmembrane region" description="Helical" evidence="17">
    <location>
        <begin position="474"/>
        <end position="498"/>
    </location>
</feature>
<evidence type="ECO:0000256" key="9">
    <source>
        <dbReference type="ARBA" id="ARBA00022692"/>
    </source>
</evidence>
<dbReference type="GO" id="GO:0016020">
    <property type="term" value="C:membrane"/>
    <property type="evidence" value="ECO:0007669"/>
    <property type="project" value="InterPro"/>
</dbReference>
<feature type="transmembrane region" description="Helical" evidence="17">
    <location>
        <begin position="238"/>
        <end position="258"/>
    </location>
</feature>
<dbReference type="EMBL" id="CABMJJ010000009">
    <property type="protein sequence ID" value="VVC04305.1"/>
    <property type="molecule type" value="Genomic_DNA"/>
</dbReference>
<comment type="pathway">
    <text evidence="4">Protein modification; protein glycosylation.</text>
</comment>
<dbReference type="UniPathway" id="UPA00378"/>
<evidence type="ECO:0000256" key="13">
    <source>
        <dbReference type="ARBA" id="ARBA00023136"/>
    </source>
</evidence>
<comment type="subcellular location">
    <subcellularLocation>
        <location evidence="3">Endomembrane system</location>
        <topology evidence="3">Multi-pass membrane protein</topology>
    </subcellularLocation>
</comment>
<feature type="transmembrane region" description="Helical" evidence="17">
    <location>
        <begin position="340"/>
        <end position="358"/>
    </location>
</feature>
<protein>
    <recommendedName>
        <fullName evidence="6">dolichyl-phosphooligosaccharide-protein glycotransferase</fullName>
        <ecNumber evidence="6">2.4.99.21</ecNumber>
    </recommendedName>
    <alternativeName>
        <fullName evidence="15">Oligosaccharyl transferase</fullName>
    </alternativeName>
</protein>
<dbReference type="AlphaFoldDB" id="A0A5E4LQD8"/>
<evidence type="ECO:0000313" key="19">
    <source>
        <dbReference type="Proteomes" id="UP000789941"/>
    </source>
</evidence>
<evidence type="ECO:0000256" key="1">
    <source>
        <dbReference type="ARBA" id="ARBA00001936"/>
    </source>
</evidence>
<feature type="transmembrane region" description="Helical" evidence="17">
    <location>
        <begin position="605"/>
        <end position="629"/>
    </location>
</feature>
<organism evidence="18 19">
    <name type="scientific">Candidatus Bilamarchaeum dharawalense</name>
    <dbReference type="NCBI Taxonomy" id="2885759"/>
    <lineage>
        <taxon>Archaea</taxon>
        <taxon>Candidatus Micrarchaeota</taxon>
        <taxon>Candidatus Micrarchaeia</taxon>
        <taxon>Candidatus Anstonellales</taxon>
        <taxon>Candidatus Bilamarchaeaceae</taxon>
        <taxon>Candidatus Bilamarchaeum</taxon>
    </lineage>
</organism>
<feature type="transmembrane region" description="Helical" evidence="17">
    <location>
        <begin position="398"/>
        <end position="417"/>
    </location>
</feature>
<evidence type="ECO:0000256" key="8">
    <source>
        <dbReference type="ARBA" id="ARBA00022679"/>
    </source>
</evidence>
<feature type="transmembrane region" description="Helical" evidence="17">
    <location>
        <begin position="264"/>
        <end position="281"/>
    </location>
</feature>
<keyword evidence="11" id="KW-0460">Magnesium</keyword>
<evidence type="ECO:0000256" key="14">
    <source>
        <dbReference type="ARBA" id="ARBA00023211"/>
    </source>
</evidence>
<feature type="transmembrane region" description="Helical" evidence="17">
    <location>
        <begin position="544"/>
        <end position="562"/>
    </location>
</feature>
<feature type="transmembrane region" description="Helical" evidence="17">
    <location>
        <begin position="206"/>
        <end position="231"/>
    </location>
</feature>
<name>A0A5E4LQD8_9ARCH</name>
<feature type="transmembrane region" description="Helical" evidence="17">
    <location>
        <begin position="69"/>
        <end position="88"/>
    </location>
</feature>
<dbReference type="EC" id="2.4.99.21" evidence="6"/>
<feature type="transmembrane region" description="Helical" evidence="17">
    <location>
        <begin position="119"/>
        <end position="144"/>
    </location>
</feature>